<protein>
    <submittedName>
        <fullName evidence="1">Uncharacterized protein</fullName>
    </submittedName>
</protein>
<accession>A0ACC2WPH7</accession>
<proteinExistence type="predicted"/>
<reference evidence="1" key="1">
    <citation type="submission" date="2023-04" db="EMBL/GenBank/DDBJ databases">
        <title>Draft Genome sequencing of Naganishia species isolated from polar environments using Oxford Nanopore Technology.</title>
        <authorList>
            <person name="Leo P."/>
            <person name="Venkateswaran K."/>
        </authorList>
    </citation>
    <scope>NUCLEOTIDE SEQUENCE</scope>
    <source>
        <strain evidence="1">MNA-CCFEE 5262</strain>
    </source>
</reference>
<dbReference type="Proteomes" id="UP001230649">
    <property type="component" value="Unassembled WGS sequence"/>
</dbReference>
<comment type="caution">
    <text evidence="1">The sequence shown here is derived from an EMBL/GenBank/DDBJ whole genome shotgun (WGS) entry which is preliminary data.</text>
</comment>
<keyword evidence="2" id="KW-1185">Reference proteome</keyword>
<name>A0ACC2WPH7_9TREE</name>
<evidence type="ECO:0000313" key="2">
    <source>
        <dbReference type="Proteomes" id="UP001230649"/>
    </source>
</evidence>
<sequence>MAVDYSLLGGAETPFPPTQNVTIRAGSATPSLTTSSDDEQVEIKTPDIASPEKQEYLADRKSASSEMPHDPNDFLWMLTEEPHRSRRKAILKAHPEPTSSAIPIPSRASSSLAAYFIGGTANQNIFLAIHEITHNLAFKRILPNKLLAMVANVAIGVPYAMAFKGYHIEHHKFLGEDGIDTDLPSKWEAIVLNNVAGKTFFATFQILFYALRPGFIRSQRPTLYHLLNLVLILSVDAAIVYTFGWYPLFYLLFSSFFAGSLHPCAGHFIAEHYLMAGDKDVAVVPGVDSNAAVKDGLEGIRELSQETTSYYGWLNALCYNVGYHNEHHDFPSVPWTRLPQLHALAHEFYDPLPSHPSWPAVTWKFITDPRIGMWSRAKRESGNKGARVDEEVWTQCQRAPRERRGMPDVGAGDDEMERLMDEAVERGYGSDAECKTTIRQRKPRA</sequence>
<dbReference type="EMBL" id="JASBWS010000013">
    <property type="protein sequence ID" value="KAJ9113104.1"/>
    <property type="molecule type" value="Genomic_DNA"/>
</dbReference>
<organism evidence="1 2">
    <name type="scientific">Naganishia adeliensis</name>
    <dbReference type="NCBI Taxonomy" id="92952"/>
    <lineage>
        <taxon>Eukaryota</taxon>
        <taxon>Fungi</taxon>
        <taxon>Dikarya</taxon>
        <taxon>Basidiomycota</taxon>
        <taxon>Agaricomycotina</taxon>
        <taxon>Tremellomycetes</taxon>
        <taxon>Filobasidiales</taxon>
        <taxon>Filobasidiaceae</taxon>
        <taxon>Naganishia</taxon>
    </lineage>
</organism>
<evidence type="ECO:0000313" key="1">
    <source>
        <dbReference type="EMBL" id="KAJ9113104.1"/>
    </source>
</evidence>
<gene>
    <name evidence="1" type="ORF">QFC20_001991</name>
</gene>